<evidence type="ECO:0000256" key="3">
    <source>
        <dbReference type="ARBA" id="ARBA00022723"/>
    </source>
</evidence>
<dbReference type="GO" id="GO:0034599">
    <property type="term" value="P:cellular response to oxidative stress"/>
    <property type="evidence" value="ECO:0007669"/>
    <property type="project" value="TreeGrafter"/>
</dbReference>
<organism evidence="9 10">
    <name type="scientific">Aplosporella prunicola CBS 121167</name>
    <dbReference type="NCBI Taxonomy" id="1176127"/>
    <lineage>
        <taxon>Eukaryota</taxon>
        <taxon>Fungi</taxon>
        <taxon>Dikarya</taxon>
        <taxon>Ascomycota</taxon>
        <taxon>Pezizomycotina</taxon>
        <taxon>Dothideomycetes</taxon>
        <taxon>Dothideomycetes incertae sedis</taxon>
        <taxon>Botryosphaeriales</taxon>
        <taxon>Aplosporellaceae</taxon>
        <taxon>Aplosporella</taxon>
    </lineage>
</organism>
<dbReference type="SMART" id="SM00947">
    <property type="entry name" value="Pro_CA"/>
    <property type="match status" value="1"/>
</dbReference>
<dbReference type="EC" id="4.2.1.1" evidence="2 8"/>
<evidence type="ECO:0000256" key="2">
    <source>
        <dbReference type="ARBA" id="ARBA00012925"/>
    </source>
</evidence>
<keyword evidence="4 7" id="KW-0862">Zinc</keyword>
<dbReference type="RefSeq" id="XP_033392431.1">
    <property type="nucleotide sequence ID" value="XM_033544482.1"/>
</dbReference>
<dbReference type="CDD" id="cd00883">
    <property type="entry name" value="beta_CA_cladeA"/>
    <property type="match status" value="1"/>
</dbReference>
<comment type="cofactor">
    <cofactor evidence="7">
        <name>Zn(2+)</name>
        <dbReference type="ChEBI" id="CHEBI:29105"/>
    </cofactor>
    <text evidence="7">Binds 1 zinc ion per subunit.</text>
</comment>
<dbReference type="OrthoDB" id="10248475at2759"/>
<dbReference type="EMBL" id="ML995513">
    <property type="protein sequence ID" value="KAF2136713.1"/>
    <property type="molecule type" value="Genomic_DNA"/>
</dbReference>
<feature type="binding site" evidence="7">
    <location>
        <position position="49"/>
    </location>
    <ligand>
        <name>Zn(2+)</name>
        <dbReference type="ChEBI" id="CHEBI:29105"/>
    </ligand>
</feature>
<dbReference type="PANTHER" id="PTHR11002:SF76">
    <property type="entry name" value="CARBONIC ANHYDRASE"/>
    <property type="match status" value="1"/>
</dbReference>
<dbReference type="SUPFAM" id="SSF53056">
    <property type="entry name" value="beta-carbonic anhydrase, cab"/>
    <property type="match status" value="1"/>
</dbReference>
<dbReference type="GO" id="GO:0004089">
    <property type="term" value="F:carbonate dehydratase activity"/>
    <property type="evidence" value="ECO:0007669"/>
    <property type="project" value="UniProtKB-UniRule"/>
</dbReference>
<name>A0A6A6AZV7_9PEZI</name>
<evidence type="ECO:0000256" key="1">
    <source>
        <dbReference type="ARBA" id="ARBA00006217"/>
    </source>
</evidence>
<protein>
    <recommendedName>
        <fullName evidence="2 8">Carbonic anhydrase</fullName>
        <ecNumber evidence="2 8">4.2.1.1</ecNumber>
    </recommendedName>
    <alternativeName>
        <fullName evidence="8">Carbonate dehydratase</fullName>
    </alternativeName>
</protein>
<dbReference type="PANTHER" id="PTHR11002">
    <property type="entry name" value="CARBONIC ANHYDRASE"/>
    <property type="match status" value="1"/>
</dbReference>
<dbReference type="InterPro" id="IPR001765">
    <property type="entry name" value="Carbonic_anhydrase"/>
</dbReference>
<feature type="binding site" evidence="7">
    <location>
        <position position="106"/>
    </location>
    <ligand>
        <name>Zn(2+)</name>
        <dbReference type="ChEBI" id="CHEBI:29105"/>
    </ligand>
</feature>
<dbReference type="GeneID" id="54301978"/>
<dbReference type="InterPro" id="IPR036874">
    <property type="entry name" value="Carbonic_anhydrase_sf"/>
</dbReference>
<evidence type="ECO:0000256" key="5">
    <source>
        <dbReference type="ARBA" id="ARBA00023239"/>
    </source>
</evidence>
<dbReference type="GO" id="GO:0005737">
    <property type="term" value="C:cytoplasm"/>
    <property type="evidence" value="ECO:0007669"/>
    <property type="project" value="TreeGrafter"/>
</dbReference>
<comment type="catalytic activity">
    <reaction evidence="6 8">
        <text>hydrogencarbonate + H(+) = CO2 + H2O</text>
        <dbReference type="Rhea" id="RHEA:10748"/>
        <dbReference type="ChEBI" id="CHEBI:15377"/>
        <dbReference type="ChEBI" id="CHEBI:15378"/>
        <dbReference type="ChEBI" id="CHEBI:16526"/>
        <dbReference type="ChEBI" id="CHEBI:17544"/>
        <dbReference type="EC" id="4.2.1.1"/>
    </reaction>
</comment>
<proteinExistence type="inferred from homology"/>
<evidence type="ECO:0000313" key="9">
    <source>
        <dbReference type="EMBL" id="KAF2136713.1"/>
    </source>
</evidence>
<feature type="binding site" evidence="7">
    <location>
        <position position="103"/>
    </location>
    <ligand>
        <name>Zn(2+)</name>
        <dbReference type="ChEBI" id="CHEBI:29105"/>
    </ligand>
</feature>
<keyword evidence="5 8" id="KW-0456">Lyase</keyword>
<comment type="function">
    <text evidence="8">Reversible hydration of carbon dioxide.</text>
</comment>
<gene>
    <name evidence="9" type="ORF">K452DRAFT_322222</name>
</gene>
<evidence type="ECO:0000256" key="6">
    <source>
        <dbReference type="ARBA" id="ARBA00048348"/>
    </source>
</evidence>
<comment type="similarity">
    <text evidence="1 8">Belongs to the beta-class carbonic anhydrase family.</text>
</comment>
<evidence type="ECO:0000256" key="7">
    <source>
        <dbReference type="PIRSR" id="PIRSR601765-1"/>
    </source>
</evidence>
<evidence type="ECO:0000256" key="8">
    <source>
        <dbReference type="RuleBase" id="RU003956"/>
    </source>
</evidence>
<sequence length="210" mass="23464">MSFAAMDAFERVVHGNKSYARRSAESEPQLWQALAKGQQPEILWFGCGDSRVPETTICDCKPGDIFVHRNIANIIPANDLNSGSIIDYAVGAVGVKRIVICGHTRCGGAYSSLDDKDLGPTLNQWLQPLRDLRRKHQAELDRLDSDDQRAIRLAELNVRQGLEVLKNNPTIQRAMAERGVTVHGVIFDLTTCELRVLEEEQAAPAIWHHR</sequence>
<evidence type="ECO:0000313" key="10">
    <source>
        <dbReference type="Proteomes" id="UP000799438"/>
    </source>
</evidence>
<keyword evidence="3 7" id="KW-0479">Metal-binding</keyword>
<dbReference type="Gene3D" id="3.40.1050.10">
    <property type="entry name" value="Carbonic anhydrase"/>
    <property type="match status" value="1"/>
</dbReference>
<reference evidence="9" key="1">
    <citation type="journal article" date="2020" name="Stud. Mycol.">
        <title>101 Dothideomycetes genomes: a test case for predicting lifestyles and emergence of pathogens.</title>
        <authorList>
            <person name="Haridas S."/>
            <person name="Albert R."/>
            <person name="Binder M."/>
            <person name="Bloem J."/>
            <person name="Labutti K."/>
            <person name="Salamov A."/>
            <person name="Andreopoulos B."/>
            <person name="Baker S."/>
            <person name="Barry K."/>
            <person name="Bills G."/>
            <person name="Bluhm B."/>
            <person name="Cannon C."/>
            <person name="Castanera R."/>
            <person name="Culley D."/>
            <person name="Daum C."/>
            <person name="Ezra D."/>
            <person name="Gonzalez J."/>
            <person name="Henrissat B."/>
            <person name="Kuo A."/>
            <person name="Liang C."/>
            <person name="Lipzen A."/>
            <person name="Lutzoni F."/>
            <person name="Magnuson J."/>
            <person name="Mondo S."/>
            <person name="Nolan M."/>
            <person name="Ohm R."/>
            <person name="Pangilinan J."/>
            <person name="Park H.-J."/>
            <person name="Ramirez L."/>
            <person name="Alfaro M."/>
            <person name="Sun H."/>
            <person name="Tritt A."/>
            <person name="Yoshinaga Y."/>
            <person name="Zwiers L.-H."/>
            <person name="Turgeon B."/>
            <person name="Goodwin S."/>
            <person name="Spatafora J."/>
            <person name="Crous P."/>
            <person name="Grigoriev I."/>
        </authorList>
    </citation>
    <scope>NUCLEOTIDE SEQUENCE</scope>
    <source>
        <strain evidence="9">CBS 121167</strain>
    </source>
</reference>
<evidence type="ECO:0000256" key="4">
    <source>
        <dbReference type="ARBA" id="ARBA00022833"/>
    </source>
</evidence>
<dbReference type="Pfam" id="PF00484">
    <property type="entry name" value="Pro_CA"/>
    <property type="match status" value="1"/>
</dbReference>
<dbReference type="Proteomes" id="UP000799438">
    <property type="component" value="Unassembled WGS sequence"/>
</dbReference>
<dbReference type="AlphaFoldDB" id="A0A6A6AZV7"/>
<feature type="binding site" evidence="7">
    <location>
        <position position="47"/>
    </location>
    <ligand>
        <name>Zn(2+)</name>
        <dbReference type="ChEBI" id="CHEBI:29105"/>
    </ligand>
</feature>
<accession>A0A6A6AZV7</accession>
<dbReference type="GO" id="GO:0008270">
    <property type="term" value="F:zinc ion binding"/>
    <property type="evidence" value="ECO:0007669"/>
    <property type="project" value="UniProtKB-UniRule"/>
</dbReference>
<keyword evidence="10" id="KW-1185">Reference proteome</keyword>
<dbReference type="GO" id="GO:0071244">
    <property type="term" value="P:cellular response to carbon dioxide"/>
    <property type="evidence" value="ECO:0007669"/>
    <property type="project" value="TreeGrafter"/>
</dbReference>